<feature type="domain" description="PLD phosphodiesterase" evidence="2">
    <location>
        <begin position="388"/>
        <end position="415"/>
    </location>
</feature>
<dbReference type="InterPro" id="IPR025202">
    <property type="entry name" value="PLD-like_dom"/>
</dbReference>
<evidence type="ECO:0000313" key="3">
    <source>
        <dbReference type="EMBL" id="SDZ55873.1"/>
    </source>
</evidence>
<dbReference type="PANTHER" id="PTHR21248">
    <property type="entry name" value="CARDIOLIPIN SYNTHASE"/>
    <property type="match status" value="1"/>
</dbReference>
<dbReference type="SUPFAM" id="SSF56024">
    <property type="entry name" value="Phospholipase D/nuclease"/>
    <property type="match status" value="2"/>
</dbReference>
<name>A0A1H3U0C6_9BACI</name>
<dbReference type="OrthoDB" id="9814092at2"/>
<dbReference type="SMART" id="SM00155">
    <property type="entry name" value="PLDc"/>
    <property type="match status" value="2"/>
</dbReference>
<dbReference type="GO" id="GO:0032049">
    <property type="term" value="P:cardiolipin biosynthetic process"/>
    <property type="evidence" value="ECO:0007669"/>
    <property type="project" value="UniProtKB-ARBA"/>
</dbReference>
<organism evidence="3 4">
    <name type="scientific">Evansella caseinilytica</name>
    <dbReference type="NCBI Taxonomy" id="1503961"/>
    <lineage>
        <taxon>Bacteria</taxon>
        <taxon>Bacillati</taxon>
        <taxon>Bacillota</taxon>
        <taxon>Bacilli</taxon>
        <taxon>Bacillales</taxon>
        <taxon>Bacillaceae</taxon>
        <taxon>Evansella</taxon>
    </lineage>
</organism>
<protein>
    <submittedName>
        <fullName evidence="3">Putative cardiolipin synthase</fullName>
    </submittedName>
</protein>
<evidence type="ECO:0000313" key="4">
    <source>
        <dbReference type="Proteomes" id="UP000198935"/>
    </source>
</evidence>
<evidence type="ECO:0000259" key="2">
    <source>
        <dbReference type="PROSITE" id="PS50035"/>
    </source>
</evidence>
<reference evidence="4" key="1">
    <citation type="submission" date="2016-10" db="EMBL/GenBank/DDBJ databases">
        <authorList>
            <person name="Varghese N."/>
            <person name="Submissions S."/>
        </authorList>
    </citation>
    <scope>NUCLEOTIDE SEQUENCE [LARGE SCALE GENOMIC DNA]</scope>
    <source>
        <strain evidence="4">SP</strain>
    </source>
</reference>
<gene>
    <name evidence="3" type="ORF">SAMN05421736_11730</name>
</gene>
<dbReference type="PANTHER" id="PTHR21248:SF12">
    <property type="entry name" value="CARDIOLIPIN SYNTHASE C"/>
    <property type="match status" value="1"/>
</dbReference>
<dbReference type="EMBL" id="FNPI01000017">
    <property type="protein sequence ID" value="SDZ55873.1"/>
    <property type="molecule type" value="Genomic_DNA"/>
</dbReference>
<dbReference type="CDD" id="cd09111">
    <property type="entry name" value="PLDc_ymdC_like_1"/>
    <property type="match status" value="1"/>
</dbReference>
<accession>A0A1H3U0C6</accession>
<dbReference type="AlphaFoldDB" id="A0A1H3U0C6"/>
<dbReference type="Proteomes" id="UP000198935">
    <property type="component" value="Unassembled WGS sequence"/>
</dbReference>
<keyword evidence="4" id="KW-1185">Reference proteome</keyword>
<feature type="transmembrane region" description="Helical" evidence="1">
    <location>
        <begin position="12"/>
        <end position="38"/>
    </location>
</feature>
<keyword evidence="1" id="KW-1133">Transmembrane helix</keyword>
<dbReference type="GO" id="GO:0030572">
    <property type="term" value="F:phosphatidyltransferase activity"/>
    <property type="evidence" value="ECO:0007669"/>
    <property type="project" value="UniProtKB-ARBA"/>
</dbReference>
<dbReference type="CDD" id="cd09113">
    <property type="entry name" value="PLDc_ymdC_like_2"/>
    <property type="match status" value="1"/>
</dbReference>
<dbReference type="InterPro" id="IPR001736">
    <property type="entry name" value="PLipase_D/transphosphatidylase"/>
</dbReference>
<sequence>MIIRITAITKKCFKYAAILLGVYLIYAFVFGVVVFRFLTPAATDYLEQQAVDRFWEESVSKDRVALLEGRYESGLARINLIENAEESLDIAYFSIHDGMAANIFFSSIIEAAERGVEVRILLDGIFHNMRFDLKDVAYALHLHPNIELKIYEPIDLLRPWTWNNRLHDKLIIVDENLAMIGGRNIGDEYFVKEDSDAATNDRDVVIVNVDVVAAVDRDSAIIEMKTYYDQVWNHEFSEHMVTKLSTGQQRKGEAKILELKQFLGELEEANPEMFDHSVDWVAESFPTNNVTFIHNPLERFNKEPWVWYELTNLAGAAAESVFVQSPYIIPTKKMMEILDEAGVTVQPEAVNVLTNSLGSTPNVFAYAGHKRHRKPMVDAGLNVYEYHGPGSLHAKTLMVDDRLSAVGTFNLDARSAFLSTESMVVIDSAEFTEHLKNEIEYIMGQSLKVADDYSYLNEELEKLEAENADEDSVAAVTVREATMLKRLMIGILSLFSYLFEHLL</sequence>
<keyword evidence="1" id="KW-0472">Membrane</keyword>
<evidence type="ECO:0000256" key="1">
    <source>
        <dbReference type="SAM" id="Phobius"/>
    </source>
</evidence>
<dbReference type="STRING" id="1503961.SAMN05421736_11730"/>
<dbReference type="Pfam" id="PF13091">
    <property type="entry name" value="PLDc_2"/>
    <property type="match status" value="2"/>
</dbReference>
<feature type="domain" description="PLD phosphodiesterase" evidence="2">
    <location>
        <begin position="162"/>
        <end position="189"/>
    </location>
</feature>
<dbReference type="Gene3D" id="3.30.870.10">
    <property type="entry name" value="Endonuclease Chain A"/>
    <property type="match status" value="2"/>
</dbReference>
<dbReference type="PROSITE" id="PS50035">
    <property type="entry name" value="PLD"/>
    <property type="match status" value="2"/>
</dbReference>
<proteinExistence type="predicted"/>
<keyword evidence="1" id="KW-0812">Transmembrane</keyword>